<accession>A0A316F5R4</accession>
<gene>
    <name evidence="1" type="ORF">BC793_120113</name>
</gene>
<organism evidence="1 2">
    <name type="scientific">Actinoplanes xinjiangensis</name>
    <dbReference type="NCBI Taxonomy" id="512350"/>
    <lineage>
        <taxon>Bacteria</taxon>
        <taxon>Bacillati</taxon>
        <taxon>Actinomycetota</taxon>
        <taxon>Actinomycetes</taxon>
        <taxon>Micromonosporales</taxon>
        <taxon>Micromonosporaceae</taxon>
        <taxon>Actinoplanes</taxon>
    </lineage>
</organism>
<dbReference type="Proteomes" id="UP000245697">
    <property type="component" value="Unassembled WGS sequence"/>
</dbReference>
<dbReference type="OrthoDB" id="3405718at2"/>
<name>A0A316F5R4_9ACTN</name>
<dbReference type="AlphaFoldDB" id="A0A316F5R4"/>
<proteinExistence type="predicted"/>
<dbReference type="EMBL" id="QGGR01000020">
    <property type="protein sequence ID" value="PWK40174.1"/>
    <property type="molecule type" value="Genomic_DNA"/>
</dbReference>
<keyword evidence="2" id="KW-1185">Reference proteome</keyword>
<sequence>MPSGNELTSAAMVTCCPGVQGISSSVDPLPALTRGRISHVYQNYVCAENHAAANRWLINGQAGFSERFPPR</sequence>
<dbReference type="RefSeq" id="WP_109600162.1">
    <property type="nucleotide sequence ID" value="NZ_BONA01000074.1"/>
</dbReference>
<evidence type="ECO:0000313" key="2">
    <source>
        <dbReference type="Proteomes" id="UP000245697"/>
    </source>
</evidence>
<protein>
    <submittedName>
        <fullName evidence="1">Uncharacterized protein</fullName>
    </submittedName>
</protein>
<comment type="caution">
    <text evidence="1">The sequence shown here is derived from an EMBL/GenBank/DDBJ whole genome shotgun (WGS) entry which is preliminary data.</text>
</comment>
<reference evidence="1 2" key="1">
    <citation type="submission" date="2018-05" db="EMBL/GenBank/DDBJ databases">
        <title>Genomic Encyclopedia of Archaeal and Bacterial Type Strains, Phase II (KMG-II): from individual species to whole genera.</title>
        <authorList>
            <person name="Goeker M."/>
        </authorList>
    </citation>
    <scope>NUCLEOTIDE SEQUENCE [LARGE SCALE GENOMIC DNA]</scope>
    <source>
        <strain evidence="1 2">DSM 45184</strain>
    </source>
</reference>
<evidence type="ECO:0000313" key="1">
    <source>
        <dbReference type="EMBL" id="PWK40174.1"/>
    </source>
</evidence>